<dbReference type="Proteomes" id="UP000001593">
    <property type="component" value="Unassembled WGS sequence"/>
</dbReference>
<sequence>MKLPGNERWIPGVCTESLDNRSYTVKVGDTKYRRNRRHILKTNEPAMREPTESSEPQTPDEEDKASITQGSGNEPPIIEPSTLRRSGRARQVPLWHQDYDVRA</sequence>
<name>A7SXU5_NEMVE</name>
<dbReference type="InParanoid" id="A7SXU5"/>
<evidence type="ECO:0000313" key="2">
    <source>
        <dbReference type="EMBL" id="EDO31468.1"/>
    </source>
</evidence>
<feature type="region of interest" description="Disordered" evidence="1">
    <location>
        <begin position="38"/>
        <end position="103"/>
    </location>
</feature>
<organism evidence="2 3">
    <name type="scientific">Nematostella vectensis</name>
    <name type="common">Starlet sea anemone</name>
    <dbReference type="NCBI Taxonomy" id="45351"/>
    <lineage>
        <taxon>Eukaryota</taxon>
        <taxon>Metazoa</taxon>
        <taxon>Cnidaria</taxon>
        <taxon>Anthozoa</taxon>
        <taxon>Hexacorallia</taxon>
        <taxon>Actiniaria</taxon>
        <taxon>Edwardsiidae</taxon>
        <taxon>Nematostella</taxon>
    </lineage>
</organism>
<protein>
    <submittedName>
        <fullName evidence="2">Uncharacterized protein</fullName>
    </submittedName>
</protein>
<evidence type="ECO:0000256" key="1">
    <source>
        <dbReference type="SAM" id="MobiDB-lite"/>
    </source>
</evidence>
<accession>A7SXU5</accession>
<dbReference type="HOGENOM" id="CLU_2266914_0_0_1"/>
<gene>
    <name evidence="2" type="ORF">NEMVEDRAFT_v1g219207</name>
</gene>
<keyword evidence="3" id="KW-1185">Reference proteome</keyword>
<dbReference type="PhylomeDB" id="A7SXU5"/>
<evidence type="ECO:0000313" key="3">
    <source>
        <dbReference type="Proteomes" id="UP000001593"/>
    </source>
</evidence>
<proteinExistence type="predicted"/>
<reference evidence="2 3" key="1">
    <citation type="journal article" date="2007" name="Science">
        <title>Sea anemone genome reveals ancestral eumetazoan gene repertoire and genomic organization.</title>
        <authorList>
            <person name="Putnam N.H."/>
            <person name="Srivastava M."/>
            <person name="Hellsten U."/>
            <person name="Dirks B."/>
            <person name="Chapman J."/>
            <person name="Salamov A."/>
            <person name="Terry A."/>
            <person name="Shapiro H."/>
            <person name="Lindquist E."/>
            <person name="Kapitonov V.V."/>
            <person name="Jurka J."/>
            <person name="Genikhovich G."/>
            <person name="Grigoriev I.V."/>
            <person name="Lucas S.M."/>
            <person name="Steele R.E."/>
            <person name="Finnerty J.R."/>
            <person name="Technau U."/>
            <person name="Martindale M.Q."/>
            <person name="Rokhsar D.S."/>
        </authorList>
    </citation>
    <scope>NUCLEOTIDE SEQUENCE [LARGE SCALE GENOMIC DNA]</scope>
    <source>
        <strain evidence="3">CH2 X CH6</strain>
    </source>
</reference>
<dbReference type="AlphaFoldDB" id="A7SXU5"/>
<dbReference type="EMBL" id="DS469897">
    <property type="protein sequence ID" value="EDO31468.1"/>
    <property type="molecule type" value="Genomic_DNA"/>
</dbReference>